<feature type="transmembrane region" description="Helical" evidence="4">
    <location>
        <begin position="180"/>
        <end position="201"/>
    </location>
</feature>
<name>A0AAE4Y7L9_9RHOB</name>
<dbReference type="Gene3D" id="1.10.287.950">
    <property type="entry name" value="Methyl-accepting chemotaxis protein"/>
    <property type="match status" value="1"/>
</dbReference>
<keyword evidence="7" id="KW-1185">Reference proteome</keyword>
<dbReference type="GO" id="GO:0005886">
    <property type="term" value="C:plasma membrane"/>
    <property type="evidence" value="ECO:0007669"/>
    <property type="project" value="TreeGrafter"/>
</dbReference>
<dbReference type="GO" id="GO:0004888">
    <property type="term" value="F:transmembrane signaling receptor activity"/>
    <property type="evidence" value="ECO:0007669"/>
    <property type="project" value="TreeGrafter"/>
</dbReference>
<dbReference type="InterPro" id="IPR051310">
    <property type="entry name" value="MCP_chemotaxis"/>
</dbReference>
<dbReference type="SUPFAM" id="SSF58104">
    <property type="entry name" value="Methyl-accepting chemotaxis protein (MCP) signaling domain"/>
    <property type="match status" value="1"/>
</dbReference>
<gene>
    <name evidence="6" type="ORF">GV832_03690</name>
</gene>
<evidence type="ECO:0000256" key="1">
    <source>
        <dbReference type="ARBA" id="ARBA00022481"/>
    </source>
</evidence>
<feature type="domain" description="Methyl-accepting transducer" evidence="5">
    <location>
        <begin position="347"/>
        <end position="576"/>
    </location>
</feature>
<dbReference type="Pfam" id="PF00015">
    <property type="entry name" value="MCPsignal"/>
    <property type="match status" value="1"/>
</dbReference>
<dbReference type="SMART" id="SM00283">
    <property type="entry name" value="MA"/>
    <property type="match status" value="1"/>
</dbReference>
<evidence type="ECO:0000256" key="4">
    <source>
        <dbReference type="SAM" id="Phobius"/>
    </source>
</evidence>
<dbReference type="PANTHER" id="PTHR43531:SF14">
    <property type="entry name" value="METHYL-ACCEPTING CHEMOTAXIS PROTEIN I-RELATED"/>
    <property type="match status" value="1"/>
</dbReference>
<dbReference type="PROSITE" id="PS50111">
    <property type="entry name" value="CHEMOTAXIS_TRANSDUC_2"/>
    <property type="match status" value="1"/>
</dbReference>
<accession>A0AAE4Y7L9</accession>
<dbReference type="InterPro" id="IPR003660">
    <property type="entry name" value="HAMP_dom"/>
</dbReference>
<keyword evidence="4" id="KW-0472">Membrane</keyword>
<dbReference type="Pfam" id="PF18947">
    <property type="entry name" value="HAMP_2"/>
    <property type="match status" value="1"/>
</dbReference>
<dbReference type="InterPro" id="IPR004089">
    <property type="entry name" value="MCPsignal_dom"/>
</dbReference>
<feature type="transmembrane region" description="Helical" evidence="4">
    <location>
        <begin position="6"/>
        <end position="31"/>
    </location>
</feature>
<evidence type="ECO:0000256" key="3">
    <source>
        <dbReference type="PROSITE-ProRule" id="PRU00284"/>
    </source>
</evidence>
<dbReference type="GO" id="GO:0006935">
    <property type="term" value="P:chemotaxis"/>
    <property type="evidence" value="ECO:0007669"/>
    <property type="project" value="TreeGrafter"/>
</dbReference>
<dbReference type="RefSeq" id="WP_168773491.1">
    <property type="nucleotide sequence ID" value="NZ_JAABNR010000003.1"/>
</dbReference>
<dbReference type="PANTHER" id="PTHR43531">
    <property type="entry name" value="PROTEIN ICFG"/>
    <property type="match status" value="1"/>
</dbReference>
<dbReference type="EMBL" id="JAABNR010000003">
    <property type="protein sequence ID" value="NBZ86672.1"/>
    <property type="molecule type" value="Genomic_DNA"/>
</dbReference>
<keyword evidence="1" id="KW-0488">Methylation</keyword>
<dbReference type="Gene3D" id="1.20.120.1530">
    <property type="match status" value="1"/>
</dbReference>
<comment type="similarity">
    <text evidence="2">Belongs to the methyl-accepting chemotaxis (MCP) protein family.</text>
</comment>
<reference evidence="6" key="1">
    <citation type="submission" date="2020-01" db="EMBL/GenBank/DDBJ databases">
        <authorList>
            <person name="Chen W.-M."/>
        </authorList>
    </citation>
    <scope>NUCLEOTIDE SEQUENCE</scope>
    <source>
        <strain evidence="6">CYK-10</strain>
    </source>
</reference>
<evidence type="ECO:0000259" key="5">
    <source>
        <dbReference type="PROSITE" id="PS50111"/>
    </source>
</evidence>
<dbReference type="Proteomes" id="UP001193501">
    <property type="component" value="Unassembled WGS sequence"/>
</dbReference>
<evidence type="ECO:0000256" key="2">
    <source>
        <dbReference type="ARBA" id="ARBA00029447"/>
    </source>
</evidence>
<comment type="caution">
    <text evidence="6">The sequence shown here is derived from an EMBL/GenBank/DDBJ whole genome shotgun (WGS) entry which is preliminary data.</text>
</comment>
<organism evidence="6 7">
    <name type="scientific">Stagnihabitans tardus</name>
    <dbReference type="NCBI Taxonomy" id="2699202"/>
    <lineage>
        <taxon>Bacteria</taxon>
        <taxon>Pseudomonadati</taxon>
        <taxon>Pseudomonadota</taxon>
        <taxon>Alphaproteobacteria</taxon>
        <taxon>Rhodobacterales</taxon>
        <taxon>Paracoccaceae</taxon>
        <taxon>Stagnihabitans</taxon>
    </lineage>
</organism>
<protein>
    <recommendedName>
        <fullName evidence="5">Methyl-accepting transducer domain-containing protein</fullName>
    </recommendedName>
</protein>
<dbReference type="AlphaFoldDB" id="A0AAE4Y7L9"/>
<keyword evidence="3" id="KW-0807">Transducer</keyword>
<keyword evidence="4" id="KW-1133">Transmembrane helix</keyword>
<dbReference type="GO" id="GO:0007165">
    <property type="term" value="P:signal transduction"/>
    <property type="evidence" value="ECO:0007669"/>
    <property type="project" value="UniProtKB-KW"/>
</dbReference>
<keyword evidence="4" id="KW-0812">Transmembrane</keyword>
<evidence type="ECO:0000313" key="7">
    <source>
        <dbReference type="Proteomes" id="UP001193501"/>
    </source>
</evidence>
<sequence length="603" mass="63657">MLSIQTRLLIVIFLLGMTAIIGSLGMGYTAWAISLEKDKVVSASLNALNAANTLTQGLNDARKVVEKVEAMTEMVDMAKVRKDFTIKTALIDTSITSMKSATLSEQMQKAIETFEAAKTQWVEGAKILLGFTKSAEIPTSELLHRQAQEVLAQALKIATIAQTDANAYVSKARADMKTKLILTAGLMLAAILLVAGIVLFFSRRVAKSVAQLAARLRAMSGAGDSGSSRDEVAQMRFAAERLEQEFSAFQAALGRATMAAAAGDLTVRMEETAAQEDLRGIAVQMNQVFTAVEGATGAISSVLRDYAAGNLSARMTGDYQGVFADLQRDGNSTGEKLAELVDQIKETADRIRIELQPIQNGARDLSSRAKRQAERLHETAATMVELSATVEANASNASRATQLSEGTSGAAVNGGNVASEAISAIRLVSENARQINEITGYVDDIAFQTNLLSLNAAVEAARAGDVGKGFAVVAHEVRMLANKAADASSEIKNLIGQSTRNVGNGVKFVEATGKSLVEIHDSVDQVVEAVGQISTAVKEQAAGITAVSDIVTSLEHETGQNARLASDSASAVDGLMAEIARLNRLIAYFNTQAGVEAPTALSA</sequence>
<evidence type="ECO:0000313" key="6">
    <source>
        <dbReference type="EMBL" id="NBZ86672.1"/>
    </source>
</evidence>
<proteinExistence type="inferred from homology"/>